<reference evidence="5 6" key="1">
    <citation type="journal article" date="2015" name="Infect. Genet. Evol.">
        <title>Unique genomic organization of a novel Avipoxvirus detected in turkey (Meleagris gallopavo).</title>
        <authorList>
            <person name="Banyai K."/>
            <person name="Palya V."/>
            <person name="Denes B."/>
            <person name="Glavits R."/>
            <person name="Ivanics E."/>
            <person name="Horvath B."/>
            <person name="Farkas S.L."/>
            <person name="Marton S."/>
            <person name="Balint A."/>
            <person name="Gyuranecz M."/>
            <person name="Erdelyi K."/>
            <person name="Dan A."/>
        </authorList>
    </citation>
    <scope>NUCLEOTIDE SEQUENCE [LARGE SCALE GENOMIC DNA]</scope>
    <source>
        <strain evidence="5 6">TKPV-HU1124/2011</strain>
    </source>
</reference>
<evidence type="ECO:0000256" key="2">
    <source>
        <dbReference type="ARBA" id="ARBA00034756"/>
    </source>
</evidence>
<evidence type="ECO:0000256" key="1">
    <source>
        <dbReference type="ARBA" id="ARBA00034675"/>
    </source>
</evidence>
<protein>
    <recommendedName>
        <fullName evidence="4">DNA packaging protein OPG160</fullName>
    </recommendedName>
</protein>
<dbReference type="Proteomes" id="UP000142477">
    <property type="component" value="Segment"/>
</dbReference>
<evidence type="ECO:0000313" key="5">
    <source>
        <dbReference type="EMBL" id="ALA62519.1"/>
    </source>
</evidence>
<dbReference type="InterPro" id="IPR006758">
    <property type="entry name" value="A32L"/>
</dbReference>
<evidence type="ECO:0000256" key="4">
    <source>
        <dbReference type="ARBA" id="ARBA00034888"/>
    </source>
</evidence>
<name>A0A0M3ZK54_9POXV</name>
<dbReference type="GeneID" id="26122835"/>
<comment type="similarity">
    <text evidence="2">Belongs to the orthopoxvirus OPG160 protein family.</text>
</comment>
<dbReference type="OrthoDB" id="9831at10239"/>
<dbReference type="Gene3D" id="3.40.50.300">
    <property type="entry name" value="P-loop containing nucleotide triphosphate hydrolases"/>
    <property type="match status" value="1"/>
</dbReference>
<comment type="subunit">
    <text evidence="3">Interacts with protein OPG137.</text>
</comment>
<sequence>MDTVKELRFNRRSLLTDYFRMVILGGSGSGKTTFLLSLFKTLVVKYNHIYLFTPILNPSYDYYVWPDHVFKINTPDELEYSLARMKDNLVTIKKAKDTTNHQFLIILDDLGDMQLKSKMLSWMVNTGRHIKISIIMLCQTYRHVPSNCRCSITHLCCCNVSDADIENITRSMSLLSTKPMIRALSIMRAASKGRKIFIIENSVFANKDIRICYDFSDKYVIDKKQDVSILLNQFSYLKHNLPSILDKEGNKSKNENFSTGDGNTTIASKHKEDSGVLIEKHSSYISKDSLFQLT</sequence>
<proteinExistence type="inferred from homology"/>
<dbReference type="RefSeq" id="YP_009177166.1">
    <property type="nucleotide sequence ID" value="NC_028238.1"/>
</dbReference>
<accession>A0A0M3ZK54</accession>
<evidence type="ECO:0000256" key="3">
    <source>
        <dbReference type="ARBA" id="ARBA00034791"/>
    </source>
</evidence>
<dbReference type="CDD" id="cd02019">
    <property type="entry name" value="NK"/>
    <property type="match status" value="1"/>
</dbReference>
<organism evidence="5 6">
    <name type="scientific">Turkeypox virus</name>
    <dbReference type="NCBI Taxonomy" id="336486"/>
    <lineage>
        <taxon>Viruses</taxon>
        <taxon>Varidnaviria</taxon>
        <taxon>Bamfordvirae</taxon>
        <taxon>Nucleocytoviricota</taxon>
        <taxon>Pokkesviricetes</taxon>
        <taxon>Chitovirales</taxon>
        <taxon>Poxviridae</taxon>
        <taxon>Chordopoxvirinae</taxon>
        <taxon>Avipoxvirus</taxon>
        <taxon>Avipoxvirus turkeypox</taxon>
    </lineage>
</organism>
<dbReference type="Pfam" id="PF04665">
    <property type="entry name" value="Pox_A32"/>
    <property type="match status" value="1"/>
</dbReference>
<comment type="function">
    <text evidence="1">Participates in viral DNA packaging and virion morphogenesis.</text>
</comment>
<keyword evidence="6" id="KW-1185">Reference proteome</keyword>
<evidence type="ECO:0000313" key="6">
    <source>
        <dbReference type="Proteomes" id="UP000142477"/>
    </source>
</evidence>
<dbReference type="InterPro" id="IPR027417">
    <property type="entry name" value="P-loop_NTPase"/>
</dbReference>
<dbReference type="SUPFAM" id="SSF52540">
    <property type="entry name" value="P-loop containing nucleoside triphosphate hydrolases"/>
    <property type="match status" value="1"/>
</dbReference>
<dbReference type="KEGG" id="vg:26122835"/>
<dbReference type="EMBL" id="KP728110">
    <property type="protein sequence ID" value="ALA62519.1"/>
    <property type="molecule type" value="Genomic_DNA"/>
</dbReference>